<evidence type="ECO:0000313" key="1">
    <source>
        <dbReference type="EMBL" id="CAE7693330.1"/>
    </source>
</evidence>
<protein>
    <submittedName>
        <fullName evidence="1">Uncharacterized protein</fullName>
    </submittedName>
</protein>
<feature type="non-terminal residue" evidence="1">
    <location>
        <position position="1"/>
    </location>
</feature>
<keyword evidence="2" id="KW-1185">Reference proteome</keyword>
<reference evidence="1" key="1">
    <citation type="submission" date="2021-02" db="EMBL/GenBank/DDBJ databases">
        <authorList>
            <person name="Dougan E. K."/>
            <person name="Rhodes N."/>
            <person name="Thang M."/>
            <person name="Chan C."/>
        </authorList>
    </citation>
    <scope>NUCLEOTIDE SEQUENCE</scope>
</reference>
<dbReference type="PANTHER" id="PTHR31285:SF0">
    <property type="entry name" value="NICOTINAMIDE MONONUCLEOTIDE ADENYLYLTRANSFERASE"/>
    <property type="match status" value="1"/>
</dbReference>
<comment type="caution">
    <text evidence="1">The sequence shown here is derived from an EMBL/GenBank/DDBJ whole genome shotgun (WGS) entry which is preliminary data.</text>
</comment>
<dbReference type="Gene3D" id="3.40.50.620">
    <property type="entry name" value="HUPs"/>
    <property type="match status" value="1"/>
</dbReference>
<dbReference type="AlphaFoldDB" id="A0A812WN80"/>
<dbReference type="GO" id="GO:0000309">
    <property type="term" value="F:nicotinamide-nucleotide adenylyltransferase activity"/>
    <property type="evidence" value="ECO:0007669"/>
    <property type="project" value="TreeGrafter"/>
</dbReference>
<sequence>VTNADKGVIDVESMHRRIEKAVQRGNQVLASGAMLFQQKAEMFPGSSFVVGFDTYRRILDAKYYAPAGCLDGSSPVQQREWTLNALRQLHSCRVQFVVAGRMDSGDFKTIVTHPIMDLPQDLAGMFRELPDFRNDISSTALRQKSLDTVPVL</sequence>
<accession>A0A812WN80</accession>
<proteinExistence type="predicted"/>
<dbReference type="OrthoDB" id="5591297at2759"/>
<dbReference type="Proteomes" id="UP000601435">
    <property type="component" value="Unassembled WGS sequence"/>
</dbReference>
<name>A0A812WN80_9DINO</name>
<dbReference type="PANTHER" id="PTHR31285">
    <property type="entry name" value="NICOTINAMIDE MONONUCLEOTIDE ADENYLYLTRANSFERASE"/>
    <property type="match status" value="1"/>
</dbReference>
<dbReference type="InterPro" id="IPR014729">
    <property type="entry name" value="Rossmann-like_a/b/a_fold"/>
</dbReference>
<dbReference type="GO" id="GO:0005737">
    <property type="term" value="C:cytoplasm"/>
    <property type="evidence" value="ECO:0007669"/>
    <property type="project" value="TreeGrafter"/>
</dbReference>
<gene>
    <name evidence="1" type="ORF">SNEC2469_LOCUS19970</name>
</gene>
<dbReference type="GO" id="GO:0016887">
    <property type="term" value="F:ATP hydrolysis activity"/>
    <property type="evidence" value="ECO:0007669"/>
    <property type="project" value="TreeGrafter"/>
</dbReference>
<dbReference type="EMBL" id="CAJNJA010034474">
    <property type="protein sequence ID" value="CAE7693330.1"/>
    <property type="molecule type" value="Genomic_DNA"/>
</dbReference>
<evidence type="ECO:0000313" key="2">
    <source>
        <dbReference type="Proteomes" id="UP000601435"/>
    </source>
</evidence>
<organism evidence="1 2">
    <name type="scientific">Symbiodinium necroappetens</name>
    <dbReference type="NCBI Taxonomy" id="1628268"/>
    <lineage>
        <taxon>Eukaryota</taxon>
        <taxon>Sar</taxon>
        <taxon>Alveolata</taxon>
        <taxon>Dinophyceae</taxon>
        <taxon>Suessiales</taxon>
        <taxon>Symbiodiniaceae</taxon>
        <taxon>Symbiodinium</taxon>
    </lineage>
</organism>
<dbReference type="GO" id="GO:0005634">
    <property type="term" value="C:nucleus"/>
    <property type="evidence" value="ECO:0007669"/>
    <property type="project" value="TreeGrafter"/>
</dbReference>